<organism evidence="1 2">
    <name type="scientific">Cyphellophora attinorum</name>
    <dbReference type="NCBI Taxonomy" id="1664694"/>
    <lineage>
        <taxon>Eukaryota</taxon>
        <taxon>Fungi</taxon>
        <taxon>Dikarya</taxon>
        <taxon>Ascomycota</taxon>
        <taxon>Pezizomycotina</taxon>
        <taxon>Eurotiomycetes</taxon>
        <taxon>Chaetothyriomycetidae</taxon>
        <taxon>Chaetothyriales</taxon>
        <taxon>Cyphellophoraceae</taxon>
        <taxon>Cyphellophora</taxon>
    </lineage>
</organism>
<accession>A0A0N1NZV8</accession>
<keyword evidence="2" id="KW-1185">Reference proteome</keyword>
<protein>
    <submittedName>
        <fullName evidence="1">Uncharacterized protein</fullName>
    </submittedName>
</protein>
<proteinExistence type="predicted"/>
<name>A0A0N1NZV8_9EURO</name>
<sequence>MGESATDVDLSAFGKVRALTIDDLRRYSAANLDPLTVQVGQILCKDFTFSPYGQRNLSNAFDALPTNLASQDDFEIGYGQSHVIHSILKSDEGFRLAAVVGALSEYFAAEVVVELFLQLCARSGLPMAWRPLEHQWRRMVRCLNGVLAASSFGVLLSNVEDAVESEPLVGSVLDVQQLLDSLLQLNDSKQTSRRKLRSGSDITFLTTVAEWLFGLRTAVVSGTGALLYTSQSVQGEEDANVVFVRSSSIGDHVQKLSLSEKAITTSPIRGGRVAFDHLFRSCFGNAFTSLPDDLLAAMIYSASNIVKHILDKERPNWAFEILSQSSLSGEQSVGLADTLTAWFPELRRLVPRFRKYAKMTHDELGAVFDRTYTEIRRICPCAYCVGGKLQQGEAHPHPEQCSATVAEAIFRLSFVLARMFVAPRLLPKRHGIISFLRRYYAETTPEQRKNMLATTAPSALFGPSVVQTFDSSVDMIKSAALIFANSSSPDIDAQKSLMGITHDGLAILSTGAKDVALDGGRKAQDTQWKSSIQVVPGWICLSGHEARLEVYVDIKGGVAYKDLGQLRGSHMDMRKVRQLLRWSGRTMCTTIVHANSEEERTAGRDGWYSLKNLGETEDLVCDNCQTHV</sequence>
<dbReference type="STRING" id="1664694.A0A0N1NZV8"/>
<dbReference type="VEuPathDB" id="FungiDB:AB675_8051"/>
<comment type="caution">
    <text evidence="1">The sequence shown here is derived from an EMBL/GenBank/DDBJ whole genome shotgun (WGS) entry which is preliminary data.</text>
</comment>
<dbReference type="GeneID" id="28740348"/>
<dbReference type="Proteomes" id="UP000038010">
    <property type="component" value="Unassembled WGS sequence"/>
</dbReference>
<dbReference type="OrthoDB" id="3344043at2759"/>
<evidence type="ECO:0000313" key="2">
    <source>
        <dbReference type="Proteomes" id="UP000038010"/>
    </source>
</evidence>
<evidence type="ECO:0000313" key="1">
    <source>
        <dbReference type="EMBL" id="KPI41257.1"/>
    </source>
</evidence>
<dbReference type="RefSeq" id="XP_018001220.1">
    <property type="nucleotide sequence ID" value="XM_018148468.1"/>
</dbReference>
<gene>
    <name evidence="1" type="ORF">AB675_8051</name>
</gene>
<dbReference type="EMBL" id="LFJN01000010">
    <property type="protein sequence ID" value="KPI41257.1"/>
    <property type="molecule type" value="Genomic_DNA"/>
</dbReference>
<dbReference type="AlphaFoldDB" id="A0A0N1NZV8"/>
<reference evidence="1 2" key="1">
    <citation type="submission" date="2015-06" db="EMBL/GenBank/DDBJ databases">
        <title>Draft genome of the ant-associated black yeast Phialophora attae CBS 131958.</title>
        <authorList>
            <person name="Moreno L.F."/>
            <person name="Stielow B.J."/>
            <person name="de Hoog S."/>
            <person name="Vicente V.A."/>
            <person name="Weiss V.A."/>
            <person name="de Vries M."/>
            <person name="Cruz L.M."/>
            <person name="Souza E.M."/>
        </authorList>
    </citation>
    <scope>NUCLEOTIDE SEQUENCE [LARGE SCALE GENOMIC DNA]</scope>
    <source>
        <strain evidence="1 2">CBS 131958</strain>
    </source>
</reference>